<dbReference type="AlphaFoldDB" id="A0AA88LBM9"/>
<evidence type="ECO:0000256" key="4">
    <source>
        <dbReference type="ARBA" id="ARBA00022729"/>
    </source>
</evidence>
<evidence type="ECO:0000313" key="17">
    <source>
        <dbReference type="EMBL" id="KAK2719501.1"/>
    </source>
</evidence>
<dbReference type="GO" id="GO:0005886">
    <property type="term" value="C:plasma membrane"/>
    <property type="evidence" value="ECO:0007669"/>
    <property type="project" value="UniProtKB-SubCell"/>
</dbReference>
<evidence type="ECO:0000256" key="10">
    <source>
        <dbReference type="ARBA" id="ARBA00023137"/>
    </source>
</evidence>
<dbReference type="SMART" id="SM00469">
    <property type="entry name" value="WIF"/>
    <property type="match status" value="1"/>
</dbReference>
<dbReference type="Gene3D" id="3.30.200.20">
    <property type="entry name" value="Phosphorylase Kinase, domain 1"/>
    <property type="match status" value="1"/>
</dbReference>
<evidence type="ECO:0000256" key="5">
    <source>
        <dbReference type="ARBA" id="ARBA00022741"/>
    </source>
</evidence>
<evidence type="ECO:0000256" key="6">
    <source>
        <dbReference type="ARBA" id="ARBA00022777"/>
    </source>
</evidence>
<evidence type="ECO:0000256" key="14">
    <source>
        <dbReference type="SAM" id="Phobius"/>
    </source>
</evidence>
<reference evidence="17" key="1">
    <citation type="submission" date="2023-07" db="EMBL/GenBank/DDBJ databases">
        <title>Chromosome-level genome assembly of Artemia franciscana.</title>
        <authorList>
            <person name="Jo E."/>
        </authorList>
    </citation>
    <scope>NUCLEOTIDE SEQUENCE</scope>
    <source>
        <tissue evidence="17">Whole body</tissue>
    </source>
</reference>
<dbReference type="InterPro" id="IPR050122">
    <property type="entry name" value="RTK"/>
</dbReference>
<dbReference type="Pfam" id="PF02019">
    <property type="entry name" value="WIF"/>
    <property type="match status" value="1"/>
</dbReference>
<dbReference type="Pfam" id="PF07714">
    <property type="entry name" value="PK_Tyr_Ser-Thr"/>
    <property type="match status" value="1"/>
</dbReference>
<comment type="catalytic activity">
    <reaction evidence="13">
        <text>L-tyrosyl-[protein] + ATP = O-phospho-L-tyrosyl-[protein] + ADP + H(+)</text>
        <dbReference type="Rhea" id="RHEA:10596"/>
        <dbReference type="Rhea" id="RHEA-COMP:10136"/>
        <dbReference type="Rhea" id="RHEA-COMP:20101"/>
        <dbReference type="ChEBI" id="CHEBI:15378"/>
        <dbReference type="ChEBI" id="CHEBI:30616"/>
        <dbReference type="ChEBI" id="CHEBI:46858"/>
        <dbReference type="ChEBI" id="CHEBI:61978"/>
        <dbReference type="ChEBI" id="CHEBI:456216"/>
        <dbReference type="EC" id="2.7.10.1"/>
    </reaction>
</comment>
<comment type="caution">
    <text evidence="17">The sequence shown here is derived from an EMBL/GenBank/DDBJ whole genome shotgun (WGS) entry which is preliminary data.</text>
</comment>
<feature type="domain" description="WIF" evidence="16">
    <location>
        <begin position="20"/>
        <end position="154"/>
    </location>
</feature>
<dbReference type="GO" id="GO:0005524">
    <property type="term" value="F:ATP binding"/>
    <property type="evidence" value="ECO:0007669"/>
    <property type="project" value="UniProtKB-KW"/>
</dbReference>
<evidence type="ECO:0000256" key="7">
    <source>
        <dbReference type="ARBA" id="ARBA00022840"/>
    </source>
</evidence>
<keyword evidence="8 14" id="KW-1133">Transmembrane helix</keyword>
<evidence type="ECO:0000259" key="16">
    <source>
        <dbReference type="PROSITE" id="PS50814"/>
    </source>
</evidence>
<dbReference type="PANTHER" id="PTHR24416:SF349">
    <property type="entry name" value="TYROSINE-PROTEIN KINASE RYK"/>
    <property type="match status" value="1"/>
</dbReference>
<dbReference type="EMBL" id="JAVRJZ010000008">
    <property type="protein sequence ID" value="KAK2719501.1"/>
    <property type="molecule type" value="Genomic_DNA"/>
</dbReference>
<dbReference type="PANTHER" id="PTHR24416">
    <property type="entry name" value="TYROSINE-PROTEIN KINASE RECEPTOR"/>
    <property type="match status" value="1"/>
</dbReference>
<accession>A0AA88LBM9</accession>
<keyword evidence="12" id="KW-0325">Glycoprotein</keyword>
<proteinExistence type="predicted"/>
<keyword evidence="9 14" id="KW-0472">Membrane</keyword>
<dbReference type="InterPro" id="IPR000719">
    <property type="entry name" value="Prot_kinase_dom"/>
</dbReference>
<dbReference type="GO" id="GO:0007409">
    <property type="term" value="P:axonogenesis"/>
    <property type="evidence" value="ECO:0007669"/>
    <property type="project" value="TreeGrafter"/>
</dbReference>
<keyword evidence="4" id="KW-0732">Signal</keyword>
<gene>
    <name evidence="17" type="ORF">QYM36_005102</name>
</gene>
<keyword evidence="6" id="KW-0418">Kinase</keyword>
<dbReference type="PROSITE" id="PS50011">
    <property type="entry name" value="PROTEIN_KINASE_DOM"/>
    <property type="match status" value="1"/>
</dbReference>
<evidence type="ECO:0000256" key="11">
    <source>
        <dbReference type="ARBA" id="ARBA00023170"/>
    </source>
</evidence>
<evidence type="ECO:0000256" key="3">
    <source>
        <dbReference type="ARBA" id="ARBA00022692"/>
    </source>
</evidence>
<dbReference type="GO" id="GO:0051897">
    <property type="term" value="P:positive regulation of phosphatidylinositol 3-kinase/protein kinase B signal transduction"/>
    <property type="evidence" value="ECO:0007669"/>
    <property type="project" value="TreeGrafter"/>
</dbReference>
<dbReference type="InterPro" id="IPR001245">
    <property type="entry name" value="Ser-Thr/Tyr_kinase_cat_dom"/>
</dbReference>
<evidence type="ECO:0000256" key="1">
    <source>
        <dbReference type="ARBA" id="ARBA00004162"/>
    </source>
</evidence>
<dbReference type="GO" id="GO:0010976">
    <property type="term" value="P:positive regulation of neuron projection development"/>
    <property type="evidence" value="ECO:0007669"/>
    <property type="project" value="TreeGrafter"/>
</dbReference>
<dbReference type="PROSITE" id="PS00109">
    <property type="entry name" value="PROTEIN_KINASE_TYR"/>
    <property type="match status" value="1"/>
</dbReference>
<evidence type="ECO:0000256" key="2">
    <source>
        <dbReference type="ARBA" id="ARBA00022679"/>
    </source>
</evidence>
<evidence type="ECO:0000256" key="13">
    <source>
        <dbReference type="ARBA" id="ARBA00051243"/>
    </source>
</evidence>
<protein>
    <submittedName>
        <fullName evidence="17">Uncharacterized protein</fullName>
    </submittedName>
</protein>
<evidence type="ECO:0000256" key="12">
    <source>
        <dbReference type="ARBA" id="ARBA00023180"/>
    </source>
</evidence>
<sequence length="623" mass="70166">MKNIVGFLVCFGSAFGNFNFYLDQQETKRTLGLQTELYYVREGVLNDYALNFVVPVPFHISELFFRWEALNSKQIPYSMVIIYDWEEQGEAIYTPTCNIPSNGFVPKNSDTFEISIPCTGKVSVEVDVTIQVNVSSVAKKGDGLSLNLKRKKICLKGTELPLPPNTDTRLPSSVLSESLINVSNSMIAAVATACVFIIFVLFSTAVFYVRKKKNDQDHYGASGIWTSSEIFEREKRSSSICSYATIDSVKKPLPSLSLPAPYGSLPISTYVGRSVNGSFSVLFDKQARFVNSSSVYNSPAPSSKGAQSLLSFKKPFVSENDRLRQIAVLPFRITPIAVIEEGRFGIITKGLFLHPETKVEGQVLIKTLKDQSTSREKIDFLLRASLFVGLQFRNLLIPVAACIDIDQPMIVYNSWKHNLKRFLVQSKSNTIEDFFNMETVRQKDGTEMQQLSLFDLIDIACQVGRGLLYLHQKGIVHKDVAARNCVLNERMVIKLSDGALSKDFFSHDYEVLENGEISPLKWMALESIEFQEFDSASDVWSYGVFLWELATLGDSPYGTIEGFEMLEFLKDGLRLLQPQSCPDELFAMMACCWLEVKDQRPTLPQILAYLEDFREATARFKSI</sequence>
<dbReference type="GO" id="GO:0007169">
    <property type="term" value="P:cell surface receptor protein tyrosine kinase signaling pathway"/>
    <property type="evidence" value="ECO:0007669"/>
    <property type="project" value="TreeGrafter"/>
</dbReference>
<dbReference type="PRINTS" id="PR00109">
    <property type="entry name" value="TYRKINASE"/>
</dbReference>
<keyword evidence="18" id="KW-1185">Reference proteome</keyword>
<keyword evidence="3 14" id="KW-0812">Transmembrane</keyword>
<dbReference type="Gene3D" id="2.60.40.2170">
    <property type="entry name" value="Wnt, WIF domain"/>
    <property type="match status" value="1"/>
</dbReference>
<keyword evidence="5" id="KW-0547">Nucleotide-binding</keyword>
<keyword evidence="7" id="KW-0067">ATP-binding</keyword>
<dbReference type="GO" id="GO:0050793">
    <property type="term" value="P:regulation of developmental process"/>
    <property type="evidence" value="ECO:0007669"/>
    <property type="project" value="UniProtKB-ARBA"/>
</dbReference>
<dbReference type="GO" id="GO:0043235">
    <property type="term" value="C:receptor complex"/>
    <property type="evidence" value="ECO:0007669"/>
    <property type="project" value="TreeGrafter"/>
</dbReference>
<dbReference type="InterPro" id="IPR008266">
    <property type="entry name" value="Tyr_kinase_AS"/>
</dbReference>
<keyword evidence="11" id="KW-0675">Receptor</keyword>
<evidence type="ECO:0000313" key="18">
    <source>
        <dbReference type="Proteomes" id="UP001187531"/>
    </source>
</evidence>
<dbReference type="Gene3D" id="1.10.510.10">
    <property type="entry name" value="Transferase(Phosphotransferase) domain 1"/>
    <property type="match status" value="1"/>
</dbReference>
<evidence type="ECO:0000259" key="15">
    <source>
        <dbReference type="PROSITE" id="PS50011"/>
    </source>
</evidence>
<dbReference type="InterPro" id="IPR003306">
    <property type="entry name" value="WIF"/>
</dbReference>
<evidence type="ECO:0000256" key="8">
    <source>
        <dbReference type="ARBA" id="ARBA00022989"/>
    </source>
</evidence>
<evidence type="ECO:0000256" key="9">
    <source>
        <dbReference type="ARBA" id="ARBA00023136"/>
    </source>
</evidence>
<dbReference type="InterPro" id="IPR038677">
    <property type="entry name" value="WIF_sf"/>
</dbReference>
<name>A0AA88LBM9_ARTSF</name>
<feature type="transmembrane region" description="Helical" evidence="14">
    <location>
        <begin position="186"/>
        <end position="209"/>
    </location>
</feature>
<dbReference type="FunFam" id="1.10.510.10:FF:001512">
    <property type="entry name" value="Receptor tyrosine-protein kinase erbB-2"/>
    <property type="match status" value="1"/>
</dbReference>
<comment type="subcellular location">
    <subcellularLocation>
        <location evidence="1">Cell membrane</location>
        <topology evidence="1">Single-pass membrane protein</topology>
    </subcellularLocation>
</comment>
<keyword evidence="2" id="KW-0808">Transferase</keyword>
<dbReference type="Proteomes" id="UP001187531">
    <property type="component" value="Unassembled WGS sequence"/>
</dbReference>
<organism evidence="17 18">
    <name type="scientific">Artemia franciscana</name>
    <name type="common">Brine shrimp</name>
    <name type="synonym">Artemia sanfranciscana</name>
    <dbReference type="NCBI Taxonomy" id="6661"/>
    <lineage>
        <taxon>Eukaryota</taxon>
        <taxon>Metazoa</taxon>
        <taxon>Ecdysozoa</taxon>
        <taxon>Arthropoda</taxon>
        <taxon>Crustacea</taxon>
        <taxon>Branchiopoda</taxon>
        <taxon>Anostraca</taxon>
        <taxon>Artemiidae</taxon>
        <taxon>Artemia</taxon>
    </lineage>
</organism>
<keyword evidence="10" id="KW-0829">Tyrosine-protein kinase</keyword>
<dbReference type="PROSITE" id="PS50814">
    <property type="entry name" value="WIF"/>
    <property type="match status" value="1"/>
</dbReference>
<dbReference type="SUPFAM" id="SSF56112">
    <property type="entry name" value="Protein kinase-like (PK-like)"/>
    <property type="match status" value="1"/>
</dbReference>
<dbReference type="InterPro" id="IPR011009">
    <property type="entry name" value="Kinase-like_dom_sf"/>
</dbReference>
<dbReference type="GO" id="GO:0004714">
    <property type="term" value="F:transmembrane receptor protein tyrosine kinase activity"/>
    <property type="evidence" value="ECO:0007669"/>
    <property type="project" value="UniProtKB-EC"/>
</dbReference>
<feature type="domain" description="Protein kinase" evidence="15">
    <location>
        <begin position="333"/>
        <end position="614"/>
    </location>
</feature>